<dbReference type="GO" id="GO:0016787">
    <property type="term" value="F:hydrolase activity"/>
    <property type="evidence" value="ECO:0007669"/>
    <property type="project" value="UniProtKB-KW"/>
</dbReference>
<evidence type="ECO:0000256" key="9">
    <source>
        <dbReference type="ARBA" id="ARBA00022801"/>
    </source>
</evidence>
<dbReference type="InterPro" id="IPR016848">
    <property type="entry name" value="RNase_P/MRP_Rpp29-subunit"/>
</dbReference>
<dbReference type="HAMAP" id="MF_00754">
    <property type="entry name" value="RNase_P_1"/>
    <property type="match status" value="1"/>
</dbReference>
<dbReference type="InterPro" id="IPR023538">
    <property type="entry name" value="RNP1"/>
</dbReference>
<proteinExistence type="inferred from homology"/>
<evidence type="ECO:0000256" key="5">
    <source>
        <dbReference type="ARBA" id="ARBA00022490"/>
    </source>
</evidence>
<evidence type="ECO:0000256" key="8">
    <source>
        <dbReference type="ARBA" id="ARBA00022759"/>
    </source>
</evidence>
<evidence type="ECO:0000256" key="10">
    <source>
        <dbReference type="ARBA" id="ARBA00046486"/>
    </source>
</evidence>
<accession>A0A9P0AVA4</accession>
<comment type="subcellular location">
    <subcellularLocation>
        <location evidence="2">Nucleus</location>
    </subcellularLocation>
</comment>
<evidence type="ECO:0000256" key="6">
    <source>
        <dbReference type="ARBA" id="ARBA00022694"/>
    </source>
</evidence>
<evidence type="ECO:0000256" key="4">
    <source>
        <dbReference type="ARBA" id="ARBA00016225"/>
    </source>
</evidence>
<dbReference type="GO" id="GO:0000172">
    <property type="term" value="C:ribonuclease MRP complex"/>
    <property type="evidence" value="ECO:0007669"/>
    <property type="project" value="InterPro"/>
</dbReference>
<dbReference type="Pfam" id="PF01868">
    <property type="entry name" value="RNase_P-MRP_p29"/>
    <property type="match status" value="1"/>
</dbReference>
<dbReference type="Gene3D" id="2.30.30.210">
    <property type="entry name" value="Ribonuclease P/MRP, subunit p29"/>
    <property type="match status" value="1"/>
</dbReference>
<comment type="function">
    <text evidence="1">Component of ribonuclease P, a ribonucleoprotein complex that generates mature tRNA molecules by cleaving their 5'-ends.</text>
</comment>
<dbReference type="GO" id="GO:0005634">
    <property type="term" value="C:nucleus"/>
    <property type="evidence" value="ECO:0007669"/>
    <property type="project" value="UniProtKB-SubCell"/>
</dbReference>
<gene>
    <name evidence="11" type="ORF">MELIAE_LOCUS2434</name>
</gene>
<dbReference type="Proteomes" id="UP001154078">
    <property type="component" value="Chromosome 11"/>
</dbReference>
<keyword evidence="9" id="KW-0378">Hydrolase</keyword>
<dbReference type="InterPro" id="IPR036980">
    <property type="entry name" value="RNase_P/MRP_Rpp29_sf"/>
</dbReference>
<dbReference type="EMBL" id="OV121142">
    <property type="protein sequence ID" value="CAH0549223.1"/>
    <property type="molecule type" value="Genomic_DNA"/>
</dbReference>
<dbReference type="GO" id="GO:0004519">
    <property type="term" value="F:endonuclease activity"/>
    <property type="evidence" value="ECO:0007669"/>
    <property type="project" value="UniProtKB-KW"/>
</dbReference>
<dbReference type="OrthoDB" id="124041at2759"/>
<evidence type="ECO:0000313" key="12">
    <source>
        <dbReference type="Proteomes" id="UP001154078"/>
    </source>
</evidence>
<dbReference type="SUPFAM" id="SSF101744">
    <property type="entry name" value="Rof/RNase P subunit-like"/>
    <property type="match status" value="1"/>
</dbReference>
<dbReference type="PANTHER" id="PTHR13348">
    <property type="entry name" value="RIBONUCLEASE P SUBUNIT P29"/>
    <property type="match status" value="1"/>
</dbReference>
<dbReference type="SMART" id="SM00538">
    <property type="entry name" value="POP4"/>
    <property type="match status" value="1"/>
</dbReference>
<keyword evidence="5" id="KW-0963">Cytoplasm</keyword>
<protein>
    <recommendedName>
        <fullName evidence="4">Ribonuclease P protein subunit p29</fullName>
    </recommendedName>
</protein>
<dbReference type="GO" id="GO:0006364">
    <property type="term" value="P:rRNA processing"/>
    <property type="evidence" value="ECO:0007669"/>
    <property type="project" value="TreeGrafter"/>
</dbReference>
<evidence type="ECO:0000256" key="3">
    <source>
        <dbReference type="ARBA" id="ARBA00006181"/>
    </source>
</evidence>
<keyword evidence="8" id="KW-0255">Endonuclease</keyword>
<dbReference type="InterPro" id="IPR023534">
    <property type="entry name" value="Rof/RNase_P-like"/>
</dbReference>
<reference evidence="11" key="1">
    <citation type="submission" date="2021-12" db="EMBL/GenBank/DDBJ databases">
        <authorList>
            <person name="King R."/>
        </authorList>
    </citation>
    <scope>NUCLEOTIDE SEQUENCE</scope>
</reference>
<keyword evidence="7" id="KW-0540">Nuclease</keyword>
<evidence type="ECO:0000256" key="7">
    <source>
        <dbReference type="ARBA" id="ARBA00022722"/>
    </source>
</evidence>
<comment type="subunit">
    <text evidence="10">Component of nuclear RNase P and RNase MRP ribonucleoproteins. RNase P consists of a catalytic RNA moiety and 10 different protein chains; POP1, POP4, POP5, POP7, RPP14, RPP21, RPP25, RPP30, RPP38 and RPP40. Within the RNase P complex, POP1, POP7 and RPP25 form the 'finger' subcomplex, POP5, RPP14, RPP40 and homodimeric RPP30 form the 'palm' subcomplex, and RPP21, POP4 and RPP38 form the 'wrist' subcomplex. All subunits of the RNase P complex interact with the catalytic RNA. Several subunits of RNase P are also part of the RNase MRP complex. RNase MRP consists of a catalytic RNA moiety and about 8 protein subunits; POP1, POP7, RPP25, RPP30, RPP38, RPP40 and possibly also POP4 and POP5.</text>
</comment>
<dbReference type="GO" id="GO:0033204">
    <property type="term" value="F:ribonuclease P RNA binding"/>
    <property type="evidence" value="ECO:0007669"/>
    <property type="project" value="InterPro"/>
</dbReference>
<dbReference type="AlphaFoldDB" id="A0A9P0AVA4"/>
<comment type="similarity">
    <text evidence="3">Belongs to the eukaryotic/archaeal RNase P protein component 1 family.</text>
</comment>
<dbReference type="InterPro" id="IPR002730">
    <property type="entry name" value="Rpp29/RNP1"/>
</dbReference>
<keyword evidence="12" id="KW-1185">Reference proteome</keyword>
<dbReference type="GO" id="GO:0001682">
    <property type="term" value="P:tRNA 5'-leader removal"/>
    <property type="evidence" value="ECO:0007669"/>
    <property type="project" value="InterPro"/>
</dbReference>
<name>A0A9P0AVA4_BRAAE</name>
<dbReference type="GO" id="GO:0030677">
    <property type="term" value="C:ribonuclease P complex"/>
    <property type="evidence" value="ECO:0007669"/>
    <property type="project" value="InterPro"/>
</dbReference>
<evidence type="ECO:0000256" key="1">
    <source>
        <dbReference type="ARBA" id="ARBA00002435"/>
    </source>
</evidence>
<organism evidence="11 12">
    <name type="scientific">Brassicogethes aeneus</name>
    <name type="common">Rape pollen beetle</name>
    <name type="synonym">Meligethes aeneus</name>
    <dbReference type="NCBI Taxonomy" id="1431903"/>
    <lineage>
        <taxon>Eukaryota</taxon>
        <taxon>Metazoa</taxon>
        <taxon>Ecdysozoa</taxon>
        <taxon>Arthropoda</taxon>
        <taxon>Hexapoda</taxon>
        <taxon>Insecta</taxon>
        <taxon>Pterygota</taxon>
        <taxon>Neoptera</taxon>
        <taxon>Endopterygota</taxon>
        <taxon>Coleoptera</taxon>
        <taxon>Polyphaga</taxon>
        <taxon>Cucujiformia</taxon>
        <taxon>Nitidulidae</taxon>
        <taxon>Meligethinae</taxon>
        <taxon>Brassicogethes</taxon>
    </lineage>
</organism>
<keyword evidence="6" id="KW-0819">tRNA processing</keyword>
<sequence length="198" mass="22889">MDLRGFVHQELPPEIVESNVEGGKFMNQFMKTAKKIKRKGVKKTFLTRKERRELEMLKLPKAGWNYNSLQSIRNMWREYMTQNLDLCDTTNKIPKCTDSEWTAFSTILAKSELVGAELEVVRSKTPSLVGMIGTLVLETKMTLQIVTKDNKLKIVPKECSVFEFRLNNMKFTVFGKQIMTKPSERSAKKIKGQMYPDL</sequence>
<evidence type="ECO:0000256" key="2">
    <source>
        <dbReference type="ARBA" id="ARBA00004123"/>
    </source>
</evidence>
<evidence type="ECO:0000313" key="11">
    <source>
        <dbReference type="EMBL" id="CAH0549223.1"/>
    </source>
</evidence>
<dbReference type="PANTHER" id="PTHR13348:SF0">
    <property type="entry name" value="RIBONUCLEASE P PROTEIN SUBUNIT P29"/>
    <property type="match status" value="1"/>
</dbReference>